<dbReference type="PANTHER" id="PTHR47974:SF29">
    <property type="entry name" value="RECEPTOR-LIKE SERINE_THREONINE-PROTEIN KINASE"/>
    <property type="match status" value="1"/>
</dbReference>
<evidence type="ECO:0000256" key="1">
    <source>
        <dbReference type="ARBA" id="ARBA00004479"/>
    </source>
</evidence>
<proteinExistence type="predicted"/>
<evidence type="ECO:0000256" key="19">
    <source>
        <dbReference type="PROSITE-ProRule" id="PRU10141"/>
    </source>
</evidence>
<dbReference type="PROSITE" id="PS50927">
    <property type="entry name" value="BULB_LECTIN"/>
    <property type="match status" value="1"/>
</dbReference>
<dbReference type="FunFam" id="2.90.10.10:FF:000008">
    <property type="entry name" value="Serine/threonine-protein kinase"/>
    <property type="match status" value="1"/>
</dbReference>
<evidence type="ECO:0000256" key="6">
    <source>
        <dbReference type="ARBA" id="ARBA00022692"/>
    </source>
</evidence>
<evidence type="ECO:0000256" key="5">
    <source>
        <dbReference type="ARBA" id="ARBA00022679"/>
    </source>
</evidence>
<keyword evidence="9 19" id="KW-0547">Nucleotide-binding</keyword>
<evidence type="ECO:0000256" key="16">
    <source>
        <dbReference type="ARBA" id="ARBA00023180"/>
    </source>
</evidence>
<evidence type="ECO:0000256" key="12">
    <source>
        <dbReference type="ARBA" id="ARBA00022989"/>
    </source>
</evidence>
<evidence type="ECO:0000259" key="22">
    <source>
        <dbReference type="PROSITE" id="PS50011"/>
    </source>
</evidence>
<comment type="caution">
    <text evidence="24">The sequence shown here is derived from an EMBL/GenBank/DDBJ whole genome shotgun (WGS) entry which is preliminary data.</text>
</comment>
<evidence type="ECO:0000256" key="10">
    <source>
        <dbReference type="ARBA" id="ARBA00022777"/>
    </source>
</evidence>
<dbReference type="Pfam" id="PF01453">
    <property type="entry name" value="B_lectin"/>
    <property type="match status" value="1"/>
</dbReference>
<evidence type="ECO:0000256" key="8">
    <source>
        <dbReference type="ARBA" id="ARBA00022734"/>
    </source>
</evidence>
<evidence type="ECO:0000313" key="25">
    <source>
        <dbReference type="Proteomes" id="UP001202328"/>
    </source>
</evidence>
<dbReference type="PROSITE" id="PS00107">
    <property type="entry name" value="PROTEIN_KINASE_ATP"/>
    <property type="match status" value="1"/>
</dbReference>
<name>A0AAD4T2J5_9MAGN</name>
<dbReference type="SMART" id="SM00108">
    <property type="entry name" value="B_lectin"/>
    <property type="match status" value="1"/>
</dbReference>
<dbReference type="PROSITE" id="PS50011">
    <property type="entry name" value="PROTEIN_KINASE_DOM"/>
    <property type="match status" value="1"/>
</dbReference>
<keyword evidence="13 21" id="KW-0472">Membrane</keyword>
<keyword evidence="7" id="KW-0732">Signal</keyword>
<keyword evidence="12 21" id="KW-1133">Transmembrane helix</keyword>
<evidence type="ECO:0000256" key="15">
    <source>
        <dbReference type="ARBA" id="ARBA00023170"/>
    </source>
</evidence>
<sequence length="935" mass="104076">MKIILRTFVGTRNCRTKNKCTRISQPYPIILKPTILSAFSSPTYSTTCQPTIYSKIQNKSFTYINVVYFDSLASLLCLNTTLHIAASMASSLMILFLVLVLVEVPERCMAKKIQLVSRLTVRDNETWISNNRTFAFGFTPIDSRNQFQLAVWYNELPGDRVIVWSANRNSPVGEDAILELDKSGNLVLTDRNIIVWSSNTSNSGVHTAEMSDTGNFVLYDTYLSPVWQSFSHPTDTLLPGQNLTVSLELASSNSSPSYGGFYTLKMLQERTSLSLALTYNLAESYNGSQVTQSNFSYWSGPEVSNVTGKVSAVLDESGNFGIVYGESAEGTVFVYKSEIDETRSNGELVLRRITLEKNGNLRLYRWDDDVNGSRQWVPEWAAVSKPCDIAGVCGNGICNLDGSKSNASCNCLPGTQCSPNSSANVKCGHQNENSTSQYKIATISQTNYYFSESSVLENYTGVSTISKCGDICLADCQCVASVYGLKEEKPYCWILRNLEFGGYEDPGSTLFVKVGKNVSITSGRDPRTSGDSNSSSTRNKVVIIPIVLCMLALIGLLCFLLYYTVHRRRSLQRDMERSLTVSGAPLNFSYRHLESATNNFTQLLGAGGFGSVYKGSTGDGTLVAVKKLERVLPHGEKEFITEVNTIGSMHHMNLVRLCGFCSEGTKRLLVYEYMKNGSLDKWIFPSYGGSREITGMILDWKTRFLIATETAQGIAYFHEQCRNRIIHCDIKPENILLDDNFHPKVSDFGLAKLMGREHSRVVTMIRGTRGYLAPEWISNRPITVKADVYSYGMLLLEIIGGRRNLDMSLDPSSFYFPGWAFKEMTSETPKRVADKRLNGVVTEDELVRALKVAFWCIQDEAWMRPSMGEVVKMLEGSVDINQPPMPQAVSELIAEGLDHVYKAMKREFSHCDSKNFTSGPSSSLATYSNSTMSPR</sequence>
<dbReference type="Gene3D" id="3.30.200.20">
    <property type="entry name" value="Phosphorylase Kinase, domain 1"/>
    <property type="match status" value="1"/>
</dbReference>
<evidence type="ECO:0000256" key="14">
    <source>
        <dbReference type="ARBA" id="ARBA00023157"/>
    </source>
</evidence>
<dbReference type="SMART" id="SM00220">
    <property type="entry name" value="S_TKc"/>
    <property type="match status" value="1"/>
</dbReference>
<evidence type="ECO:0000256" key="13">
    <source>
        <dbReference type="ARBA" id="ARBA00023136"/>
    </source>
</evidence>
<keyword evidence="10" id="KW-0418">Kinase</keyword>
<dbReference type="FunFam" id="1.10.510.10:FF:000384">
    <property type="entry name" value="G-type lectin S-receptor-like serine/threonine-protein kinase"/>
    <property type="match status" value="1"/>
</dbReference>
<evidence type="ECO:0000256" key="21">
    <source>
        <dbReference type="SAM" id="Phobius"/>
    </source>
</evidence>
<dbReference type="InterPro" id="IPR036426">
    <property type="entry name" value="Bulb-type_lectin_dom_sf"/>
</dbReference>
<dbReference type="Pfam" id="PF00069">
    <property type="entry name" value="Pkinase"/>
    <property type="match status" value="1"/>
</dbReference>
<keyword evidence="14" id="KW-1015">Disulfide bond</keyword>
<keyword evidence="8" id="KW-0430">Lectin</keyword>
<dbReference type="Proteomes" id="UP001202328">
    <property type="component" value="Unassembled WGS sequence"/>
</dbReference>
<dbReference type="InterPro" id="IPR011009">
    <property type="entry name" value="Kinase-like_dom_sf"/>
</dbReference>
<dbReference type="Gene3D" id="1.10.510.10">
    <property type="entry name" value="Transferase(Phosphotransferase) domain 1"/>
    <property type="match status" value="1"/>
</dbReference>
<dbReference type="CDD" id="cd14066">
    <property type="entry name" value="STKc_IRAK"/>
    <property type="match status" value="1"/>
</dbReference>
<evidence type="ECO:0000259" key="23">
    <source>
        <dbReference type="PROSITE" id="PS50927"/>
    </source>
</evidence>
<comment type="subcellular location">
    <subcellularLocation>
        <location evidence="1">Membrane</location>
        <topology evidence="1">Single-pass type I membrane protein</topology>
    </subcellularLocation>
</comment>
<dbReference type="GO" id="GO:0030246">
    <property type="term" value="F:carbohydrate binding"/>
    <property type="evidence" value="ECO:0007669"/>
    <property type="project" value="UniProtKB-KW"/>
</dbReference>
<dbReference type="GO" id="GO:0004674">
    <property type="term" value="F:protein serine/threonine kinase activity"/>
    <property type="evidence" value="ECO:0007669"/>
    <property type="project" value="UniProtKB-KW"/>
</dbReference>
<evidence type="ECO:0000256" key="17">
    <source>
        <dbReference type="ARBA" id="ARBA00047899"/>
    </source>
</evidence>
<organism evidence="24 25">
    <name type="scientific">Papaver atlanticum</name>
    <dbReference type="NCBI Taxonomy" id="357466"/>
    <lineage>
        <taxon>Eukaryota</taxon>
        <taxon>Viridiplantae</taxon>
        <taxon>Streptophyta</taxon>
        <taxon>Embryophyta</taxon>
        <taxon>Tracheophyta</taxon>
        <taxon>Spermatophyta</taxon>
        <taxon>Magnoliopsida</taxon>
        <taxon>Ranunculales</taxon>
        <taxon>Papaveraceae</taxon>
        <taxon>Papaveroideae</taxon>
        <taxon>Papaver</taxon>
    </lineage>
</organism>
<dbReference type="InterPro" id="IPR017441">
    <property type="entry name" value="Protein_kinase_ATP_BS"/>
</dbReference>
<dbReference type="Gene3D" id="2.90.10.10">
    <property type="entry name" value="Bulb-type lectin domain"/>
    <property type="match status" value="1"/>
</dbReference>
<comment type="catalytic activity">
    <reaction evidence="17">
        <text>L-threonyl-[protein] + ATP = O-phospho-L-threonyl-[protein] + ADP + H(+)</text>
        <dbReference type="Rhea" id="RHEA:46608"/>
        <dbReference type="Rhea" id="RHEA-COMP:11060"/>
        <dbReference type="Rhea" id="RHEA-COMP:11605"/>
        <dbReference type="ChEBI" id="CHEBI:15378"/>
        <dbReference type="ChEBI" id="CHEBI:30013"/>
        <dbReference type="ChEBI" id="CHEBI:30616"/>
        <dbReference type="ChEBI" id="CHEBI:61977"/>
        <dbReference type="ChEBI" id="CHEBI:456216"/>
        <dbReference type="EC" id="2.7.11.1"/>
    </reaction>
</comment>
<evidence type="ECO:0000256" key="4">
    <source>
        <dbReference type="ARBA" id="ARBA00022536"/>
    </source>
</evidence>
<evidence type="ECO:0000256" key="11">
    <source>
        <dbReference type="ARBA" id="ARBA00022840"/>
    </source>
</evidence>
<gene>
    <name evidence="24" type="ORF">MKW98_022161</name>
</gene>
<dbReference type="Pfam" id="PF00954">
    <property type="entry name" value="S_locus_glycop"/>
    <property type="match status" value="1"/>
</dbReference>
<dbReference type="EC" id="2.7.11.1" evidence="2"/>
<feature type="domain" description="Bulb-type lectin" evidence="23">
    <location>
        <begin position="112"/>
        <end position="231"/>
    </location>
</feature>
<dbReference type="CDD" id="cd00028">
    <property type="entry name" value="B_lectin"/>
    <property type="match status" value="1"/>
</dbReference>
<keyword evidence="16" id="KW-0325">Glycoprotein</keyword>
<reference evidence="24" key="1">
    <citation type="submission" date="2022-04" db="EMBL/GenBank/DDBJ databases">
        <title>A functionally conserved STORR gene fusion in Papaver species that diverged 16.8 million years ago.</title>
        <authorList>
            <person name="Catania T."/>
        </authorList>
    </citation>
    <scope>NUCLEOTIDE SEQUENCE</scope>
    <source>
        <strain evidence="24">S-188037</strain>
    </source>
</reference>
<evidence type="ECO:0000256" key="20">
    <source>
        <dbReference type="SAM" id="MobiDB-lite"/>
    </source>
</evidence>
<comment type="catalytic activity">
    <reaction evidence="18">
        <text>L-seryl-[protein] + ATP = O-phospho-L-seryl-[protein] + ADP + H(+)</text>
        <dbReference type="Rhea" id="RHEA:17989"/>
        <dbReference type="Rhea" id="RHEA-COMP:9863"/>
        <dbReference type="Rhea" id="RHEA-COMP:11604"/>
        <dbReference type="ChEBI" id="CHEBI:15378"/>
        <dbReference type="ChEBI" id="CHEBI:29999"/>
        <dbReference type="ChEBI" id="CHEBI:30616"/>
        <dbReference type="ChEBI" id="CHEBI:83421"/>
        <dbReference type="ChEBI" id="CHEBI:456216"/>
        <dbReference type="EC" id="2.7.11.1"/>
    </reaction>
</comment>
<keyword evidence="15" id="KW-0675">Receptor</keyword>
<evidence type="ECO:0000256" key="9">
    <source>
        <dbReference type="ARBA" id="ARBA00022741"/>
    </source>
</evidence>
<feature type="region of interest" description="Disordered" evidence="20">
    <location>
        <begin position="913"/>
        <end position="935"/>
    </location>
</feature>
<keyword evidence="11 19" id="KW-0067">ATP-binding</keyword>
<evidence type="ECO:0000256" key="7">
    <source>
        <dbReference type="ARBA" id="ARBA00022729"/>
    </source>
</evidence>
<dbReference type="InterPro" id="IPR001480">
    <property type="entry name" value="Bulb-type_lectin_dom"/>
</dbReference>
<keyword evidence="4" id="KW-0245">EGF-like domain</keyword>
<feature type="transmembrane region" description="Helical" evidence="21">
    <location>
        <begin position="542"/>
        <end position="565"/>
    </location>
</feature>
<dbReference type="SUPFAM" id="SSF56112">
    <property type="entry name" value="Protein kinase-like (PK-like)"/>
    <property type="match status" value="1"/>
</dbReference>
<keyword evidence="3" id="KW-0723">Serine/threonine-protein kinase</keyword>
<feature type="transmembrane region" description="Helical" evidence="21">
    <location>
        <begin position="82"/>
        <end position="102"/>
    </location>
</feature>
<dbReference type="FunFam" id="3.30.200.20:FF:000059">
    <property type="entry name" value="S-receptor-like serine/threonine-protein kinase"/>
    <property type="match status" value="1"/>
</dbReference>
<dbReference type="GO" id="GO:0048544">
    <property type="term" value="P:recognition of pollen"/>
    <property type="evidence" value="ECO:0007669"/>
    <property type="project" value="InterPro"/>
</dbReference>
<dbReference type="AlphaFoldDB" id="A0AAD4T2J5"/>
<accession>A0AAD4T2J5</accession>
<dbReference type="InterPro" id="IPR024171">
    <property type="entry name" value="SRK-like_kinase"/>
</dbReference>
<feature type="binding site" evidence="19">
    <location>
        <position position="627"/>
    </location>
    <ligand>
        <name>ATP</name>
        <dbReference type="ChEBI" id="CHEBI:30616"/>
    </ligand>
</feature>
<dbReference type="PROSITE" id="PS00108">
    <property type="entry name" value="PROTEIN_KINASE_ST"/>
    <property type="match status" value="1"/>
</dbReference>
<feature type="compositionally biased region" description="Polar residues" evidence="20">
    <location>
        <begin position="914"/>
        <end position="935"/>
    </location>
</feature>
<feature type="domain" description="Protein kinase" evidence="22">
    <location>
        <begin position="598"/>
        <end position="885"/>
    </location>
</feature>
<dbReference type="InterPro" id="IPR000858">
    <property type="entry name" value="S_locus_glycoprot_dom"/>
</dbReference>
<dbReference type="EMBL" id="JAJJMB010007362">
    <property type="protein sequence ID" value="KAI3930512.1"/>
    <property type="molecule type" value="Genomic_DNA"/>
</dbReference>
<protein>
    <recommendedName>
        <fullName evidence="2">non-specific serine/threonine protein kinase</fullName>
        <ecNumber evidence="2">2.7.11.1</ecNumber>
    </recommendedName>
</protein>
<evidence type="ECO:0000256" key="3">
    <source>
        <dbReference type="ARBA" id="ARBA00022527"/>
    </source>
</evidence>
<evidence type="ECO:0000256" key="18">
    <source>
        <dbReference type="ARBA" id="ARBA00048679"/>
    </source>
</evidence>
<keyword evidence="5" id="KW-0808">Transferase</keyword>
<keyword evidence="25" id="KW-1185">Reference proteome</keyword>
<dbReference type="GO" id="GO:0005524">
    <property type="term" value="F:ATP binding"/>
    <property type="evidence" value="ECO:0007669"/>
    <property type="project" value="UniProtKB-UniRule"/>
</dbReference>
<dbReference type="InterPro" id="IPR008271">
    <property type="entry name" value="Ser/Thr_kinase_AS"/>
</dbReference>
<dbReference type="PANTHER" id="PTHR47974">
    <property type="entry name" value="OS07G0415500 PROTEIN"/>
    <property type="match status" value="1"/>
</dbReference>
<dbReference type="GO" id="GO:0016020">
    <property type="term" value="C:membrane"/>
    <property type="evidence" value="ECO:0007669"/>
    <property type="project" value="UniProtKB-SubCell"/>
</dbReference>
<dbReference type="InterPro" id="IPR000719">
    <property type="entry name" value="Prot_kinase_dom"/>
</dbReference>
<keyword evidence="6 21" id="KW-0812">Transmembrane</keyword>
<evidence type="ECO:0000313" key="24">
    <source>
        <dbReference type="EMBL" id="KAI3930512.1"/>
    </source>
</evidence>
<dbReference type="PIRSF" id="PIRSF000641">
    <property type="entry name" value="SRK"/>
    <property type="match status" value="1"/>
</dbReference>
<dbReference type="SUPFAM" id="SSF51110">
    <property type="entry name" value="alpha-D-mannose-specific plant lectins"/>
    <property type="match status" value="1"/>
</dbReference>
<evidence type="ECO:0000256" key="2">
    <source>
        <dbReference type="ARBA" id="ARBA00012513"/>
    </source>
</evidence>